<reference evidence="3 4" key="1">
    <citation type="submission" date="2018-11" db="EMBL/GenBank/DDBJ databases">
        <title>Genome assembly of Steccherinum ochraceum LE-BIN_3174, the white-rot fungus of the Steccherinaceae family (The Residual Polyporoid clade, Polyporales, Basidiomycota).</title>
        <authorList>
            <person name="Fedorova T.V."/>
            <person name="Glazunova O.A."/>
            <person name="Landesman E.O."/>
            <person name="Moiseenko K.V."/>
            <person name="Psurtseva N.V."/>
            <person name="Savinova O.S."/>
            <person name="Shakhova N.V."/>
            <person name="Tyazhelova T.V."/>
            <person name="Vasina D.V."/>
        </authorList>
    </citation>
    <scope>NUCLEOTIDE SEQUENCE [LARGE SCALE GENOMIC DNA]</scope>
    <source>
        <strain evidence="3 4">LE-BIN_3174</strain>
    </source>
</reference>
<protein>
    <recommendedName>
        <fullName evidence="2">DUF6533 domain-containing protein</fullName>
    </recommendedName>
</protein>
<dbReference type="Proteomes" id="UP000292702">
    <property type="component" value="Unassembled WGS sequence"/>
</dbReference>
<dbReference type="OrthoDB" id="3258294at2759"/>
<feature type="transmembrane region" description="Helical" evidence="1">
    <location>
        <begin position="54"/>
        <end position="72"/>
    </location>
</feature>
<evidence type="ECO:0000313" key="4">
    <source>
        <dbReference type="Proteomes" id="UP000292702"/>
    </source>
</evidence>
<keyword evidence="1" id="KW-0812">Transmembrane</keyword>
<proteinExistence type="predicted"/>
<feature type="transmembrane region" description="Helical" evidence="1">
    <location>
        <begin position="143"/>
        <end position="169"/>
    </location>
</feature>
<feature type="transmembrane region" description="Helical" evidence="1">
    <location>
        <begin position="189"/>
        <end position="213"/>
    </location>
</feature>
<organism evidence="3 4">
    <name type="scientific">Steccherinum ochraceum</name>
    <dbReference type="NCBI Taxonomy" id="92696"/>
    <lineage>
        <taxon>Eukaryota</taxon>
        <taxon>Fungi</taxon>
        <taxon>Dikarya</taxon>
        <taxon>Basidiomycota</taxon>
        <taxon>Agaricomycotina</taxon>
        <taxon>Agaricomycetes</taxon>
        <taxon>Polyporales</taxon>
        <taxon>Steccherinaceae</taxon>
        <taxon>Steccherinum</taxon>
    </lineage>
</organism>
<accession>A0A4R0RIB1</accession>
<evidence type="ECO:0000259" key="2">
    <source>
        <dbReference type="Pfam" id="PF20151"/>
    </source>
</evidence>
<feature type="transmembrane region" description="Helical" evidence="1">
    <location>
        <begin position="108"/>
        <end position="131"/>
    </location>
</feature>
<evidence type="ECO:0000313" key="3">
    <source>
        <dbReference type="EMBL" id="TCD63508.1"/>
    </source>
</evidence>
<dbReference type="STRING" id="92696.A0A4R0RIB1"/>
<keyword evidence="1" id="KW-0472">Membrane</keyword>
<dbReference type="InterPro" id="IPR045340">
    <property type="entry name" value="DUF6533"/>
</dbReference>
<name>A0A4R0RIB1_9APHY</name>
<feature type="transmembrane region" description="Helical" evidence="1">
    <location>
        <begin position="233"/>
        <end position="253"/>
    </location>
</feature>
<sequence length="348" mass="38821">MAPMPDEHLPFFVINALNMGKRSRMAAITLLGYDHLVTLDREVSLIWFARKDSLGFYLFVFNRFFSLAYLIYDSVPLTKSGLDHLKCVHDVGVISAIFAQHNIKQICVIYLMCNDIVTLVQTLLMQVILQLRVYALYERSKSVLLLLLAMCALEMAAMASLVGVTIGNLEHLPIASTPTGCYYRGLLELSALFWVPGLIFEPILCILVIYKAWSPKNPSRSIPLVATVARDSLLYFIAIFAILLCSTIIWAVNPTYINMVMPWSAALPSILGSRLLLNMREKVYQSGEMKSYIVESMQQTPHNTLSTLMDNDSVTTPTSPLRHAHVEGAPIMQDLGLQSESPKTSEGG</sequence>
<dbReference type="EMBL" id="RWJN01000293">
    <property type="protein sequence ID" value="TCD63508.1"/>
    <property type="molecule type" value="Genomic_DNA"/>
</dbReference>
<feature type="domain" description="DUF6533" evidence="2">
    <location>
        <begin position="25"/>
        <end position="67"/>
    </location>
</feature>
<evidence type="ECO:0000256" key="1">
    <source>
        <dbReference type="SAM" id="Phobius"/>
    </source>
</evidence>
<dbReference type="Pfam" id="PF20151">
    <property type="entry name" value="DUF6533"/>
    <property type="match status" value="1"/>
</dbReference>
<keyword evidence="1" id="KW-1133">Transmembrane helix</keyword>
<feature type="transmembrane region" description="Helical" evidence="1">
    <location>
        <begin position="259"/>
        <end position="277"/>
    </location>
</feature>
<dbReference type="AlphaFoldDB" id="A0A4R0RIB1"/>
<comment type="caution">
    <text evidence="3">The sequence shown here is derived from an EMBL/GenBank/DDBJ whole genome shotgun (WGS) entry which is preliminary data.</text>
</comment>
<gene>
    <name evidence="3" type="ORF">EIP91_005341</name>
</gene>
<keyword evidence="4" id="KW-1185">Reference proteome</keyword>